<dbReference type="PROSITE" id="PS50283">
    <property type="entry name" value="NA_SOLUT_SYMP_3"/>
    <property type="match status" value="1"/>
</dbReference>
<feature type="transmembrane region" description="Helical" evidence="10">
    <location>
        <begin position="14"/>
        <end position="35"/>
    </location>
</feature>
<feature type="transmembrane region" description="Helical" evidence="10">
    <location>
        <begin position="420"/>
        <end position="443"/>
    </location>
</feature>
<dbReference type="Gene3D" id="1.20.1730.10">
    <property type="entry name" value="Sodium/glucose cotransporter"/>
    <property type="match status" value="1"/>
</dbReference>
<dbReference type="PANTHER" id="PTHR48086">
    <property type="entry name" value="SODIUM/PROLINE SYMPORTER-RELATED"/>
    <property type="match status" value="1"/>
</dbReference>
<sequence>MNILAADAAVGNPIANIAIFALFVAVTMVVVIRASRNNTTAADYFTGGRGFSGPQNGIAIAGDYLSAASFLGIAGAIAVYGYDGFLYSIGFLVAWLVALLLVAEMLRNTGKFTMADVLSFRLKEGPVRTAAALTTLTVSLFYLLAQMAGAGGLVALLLDVSSRAGQSVVIAIVGVLMIVYVLVGGMKGTTWVQIIKAVLLIAGAALMTFLVLAKFGFNLSEILGAAQQSVNESANAAVASRDVLAPGAQFGGSETSKLNFLSLGLALVLGTAGLPHVLMRFYTVPTAKEARRSVVWAIFLIGGFYLFTLVLGYGAAAIVGPDRIMAAAGGQNSAAPLLAFELGGVILLGVISAVAFATILAVVAGLTITASASFAHDIYASVIKKGEVDELKQVRVSRITAVVIGVLAIGLGILANGQNIAFLVALAFAVAAAANLPTILYSLFWKRFNTTGALWSMYGGLISTIVLIVFSPAVSGTKTSMITSVDFHWFPLSNPGIVSIPLAFALGVLGTYLGGRGEQVDLGKAAEMEVRSLTGVGAEKAISH</sequence>
<keyword evidence="4" id="KW-1003">Cell membrane</keyword>
<feature type="transmembrane region" description="Helical" evidence="10">
    <location>
        <begin position="197"/>
        <end position="217"/>
    </location>
</feature>
<gene>
    <name evidence="11" type="ORF">ACFO5K_09845</name>
</gene>
<name>A0ABV8VED8_9NOCA</name>
<reference evidence="12" key="1">
    <citation type="journal article" date="2019" name="Int. J. Syst. Evol. Microbiol.">
        <title>The Global Catalogue of Microorganisms (GCM) 10K type strain sequencing project: providing services to taxonomists for standard genome sequencing and annotation.</title>
        <authorList>
            <consortium name="The Broad Institute Genomics Platform"/>
            <consortium name="The Broad Institute Genome Sequencing Center for Infectious Disease"/>
            <person name="Wu L."/>
            <person name="Ma J."/>
        </authorList>
    </citation>
    <scope>NUCLEOTIDE SEQUENCE [LARGE SCALE GENOMIC DNA]</scope>
    <source>
        <strain evidence="12">IBRC-M 10490</strain>
    </source>
</reference>
<protein>
    <submittedName>
        <fullName evidence="11">Cation acetate symporter</fullName>
    </submittedName>
</protein>
<evidence type="ECO:0000256" key="6">
    <source>
        <dbReference type="ARBA" id="ARBA00022847"/>
    </source>
</evidence>
<keyword evidence="12" id="KW-1185">Reference proteome</keyword>
<feature type="transmembrane region" description="Helical" evidence="10">
    <location>
        <begin position="127"/>
        <end position="158"/>
    </location>
</feature>
<feature type="transmembrane region" description="Helical" evidence="10">
    <location>
        <begin position="56"/>
        <end position="79"/>
    </location>
</feature>
<evidence type="ECO:0000256" key="9">
    <source>
        <dbReference type="RuleBase" id="RU362091"/>
    </source>
</evidence>
<evidence type="ECO:0000313" key="11">
    <source>
        <dbReference type="EMBL" id="MFC4374406.1"/>
    </source>
</evidence>
<evidence type="ECO:0000256" key="7">
    <source>
        <dbReference type="ARBA" id="ARBA00022989"/>
    </source>
</evidence>
<feature type="transmembrane region" description="Helical" evidence="10">
    <location>
        <begin position="455"/>
        <end position="475"/>
    </location>
</feature>
<feature type="transmembrane region" description="Helical" evidence="10">
    <location>
        <begin position="85"/>
        <end position="106"/>
    </location>
</feature>
<keyword evidence="8 10" id="KW-0472">Membrane</keyword>
<evidence type="ECO:0000256" key="1">
    <source>
        <dbReference type="ARBA" id="ARBA00004651"/>
    </source>
</evidence>
<feature type="transmembrane region" description="Helical" evidence="10">
    <location>
        <begin position="260"/>
        <end position="282"/>
    </location>
</feature>
<evidence type="ECO:0000256" key="2">
    <source>
        <dbReference type="ARBA" id="ARBA00006434"/>
    </source>
</evidence>
<keyword evidence="3" id="KW-0813">Transport</keyword>
<dbReference type="PANTHER" id="PTHR48086:SF6">
    <property type="entry name" value="CATION_ACETATE SYMPORTER ACTP"/>
    <property type="match status" value="1"/>
</dbReference>
<comment type="caution">
    <text evidence="11">The sequence shown here is derived from an EMBL/GenBank/DDBJ whole genome shotgun (WGS) entry which is preliminary data.</text>
</comment>
<dbReference type="CDD" id="cd11480">
    <property type="entry name" value="SLC5sbd_u4"/>
    <property type="match status" value="1"/>
</dbReference>
<evidence type="ECO:0000256" key="10">
    <source>
        <dbReference type="SAM" id="Phobius"/>
    </source>
</evidence>
<feature type="transmembrane region" description="Helical" evidence="10">
    <location>
        <begin position="294"/>
        <end position="316"/>
    </location>
</feature>
<feature type="transmembrane region" description="Helical" evidence="10">
    <location>
        <begin position="346"/>
        <end position="375"/>
    </location>
</feature>
<evidence type="ECO:0000256" key="5">
    <source>
        <dbReference type="ARBA" id="ARBA00022692"/>
    </source>
</evidence>
<accession>A0ABV8VED8</accession>
<dbReference type="Pfam" id="PF00474">
    <property type="entry name" value="SSF"/>
    <property type="match status" value="1"/>
</dbReference>
<keyword evidence="5 10" id="KW-0812">Transmembrane</keyword>
<keyword evidence="6" id="KW-0769">Symport</keyword>
<feature type="transmembrane region" description="Helical" evidence="10">
    <location>
        <begin position="396"/>
        <end position="414"/>
    </location>
</feature>
<comment type="similarity">
    <text evidence="2 9">Belongs to the sodium:solute symporter (SSF) (TC 2.A.21) family.</text>
</comment>
<dbReference type="InterPro" id="IPR050277">
    <property type="entry name" value="Sodium:Solute_Symporter"/>
</dbReference>
<feature type="transmembrane region" description="Helical" evidence="10">
    <location>
        <begin position="164"/>
        <end position="185"/>
    </location>
</feature>
<dbReference type="NCBIfam" id="TIGR00813">
    <property type="entry name" value="sss"/>
    <property type="match status" value="1"/>
</dbReference>
<dbReference type="Proteomes" id="UP001595844">
    <property type="component" value="Unassembled WGS sequence"/>
</dbReference>
<dbReference type="RefSeq" id="WP_378559372.1">
    <property type="nucleotide sequence ID" value="NZ_JBHSDL010000010.1"/>
</dbReference>
<feature type="transmembrane region" description="Helical" evidence="10">
    <location>
        <begin position="495"/>
        <end position="514"/>
    </location>
</feature>
<evidence type="ECO:0000256" key="4">
    <source>
        <dbReference type="ARBA" id="ARBA00022475"/>
    </source>
</evidence>
<evidence type="ECO:0000256" key="8">
    <source>
        <dbReference type="ARBA" id="ARBA00023136"/>
    </source>
</evidence>
<proteinExistence type="inferred from homology"/>
<comment type="subcellular location">
    <subcellularLocation>
        <location evidence="1">Cell membrane</location>
        <topology evidence="1">Multi-pass membrane protein</topology>
    </subcellularLocation>
</comment>
<keyword evidence="7 10" id="KW-1133">Transmembrane helix</keyword>
<dbReference type="EMBL" id="JBHSDL010000010">
    <property type="protein sequence ID" value="MFC4374406.1"/>
    <property type="molecule type" value="Genomic_DNA"/>
</dbReference>
<evidence type="ECO:0000313" key="12">
    <source>
        <dbReference type="Proteomes" id="UP001595844"/>
    </source>
</evidence>
<evidence type="ECO:0000256" key="3">
    <source>
        <dbReference type="ARBA" id="ARBA00022448"/>
    </source>
</evidence>
<dbReference type="InterPro" id="IPR001734">
    <property type="entry name" value="Na/solute_symporter"/>
</dbReference>
<dbReference type="InterPro" id="IPR038377">
    <property type="entry name" value="Na/Glc_symporter_sf"/>
</dbReference>
<organism evidence="11 12">
    <name type="scientific">Nocardia halotolerans</name>
    <dbReference type="NCBI Taxonomy" id="1755878"/>
    <lineage>
        <taxon>Bacteria</taxon>
        <taxon>Bacillati</taxon>
        <taxon>Actinomycetota</taxon>
        <taxon>Actinomycetes</taxon>
        <taxon>Mycobacteriales</taxon>
        <taxon>Nocardiaceae</taxon>
        <taxon>Nocardia</taxon>
    </lineage>
</organism>